<name>A0A4V2RYL7_9SPHI</name>
<keyword evidence="4" id="KW-1185">Reference proteome</keyword>
<proteinExistence type="predicted"/>
<dbReference type="RefSeq" id="WP_132535631.1">
    <property type="nucleotide sequence ID" value="NZ_BMJO01000007.1"/>
</dbReference>
<evidence type="ECO:0000313" key="4">
    <source>
        <dbReference type="Proteomes" id="UP000622648"/>
    </source>
</evidence>
<comment type="caution">
    <text evidence="2">The sequence shown here is derived from an EMBL/GenBank/DDBJ whole genome shotgun (WGS) entry which is preliminary data.</text>
</comment>
<dbReference type="AlphaFoldDB" id="A0A4V2RYL7"/>
<sequence length="204" mass="24251">MTLLSRIFNNQGIYIQEHEALIKQLNLFKSTNRTLDHQKAKSQLVYYEAVYDYHLSQVIKYTPDSLGNRKYEFRYVSALTLFMVDEEIKTKAELITNKLIKKNELYLPGLLDLDNPIHYIFAYRITDRFESIVRKYGLDDYSLKENGLVMIEEHKEQNLLDYKGIIYNSLVFLRDYQNSSRKDQDLAMPGDYFEELINKLDSFK</sequence>
<dbReference type="EMBL" id="SLWO01000008">
    <property type="protein sequence ID" value="TCO20770.1"/>
    <property type="molecule type" value="Genomic_DNA"/>
</dbReference>
<gene>
    <name evidence="2" type="ORF">EV200_108211</name>
    <name evidence="1" type="ORF">GCM10011413_38280</name>
</gene>
<reference evidence="1" key="4">
    <citation type="submission" date="2024-05" db="EMBL/GenBank/DDBJ databases">
        <authorList>
            <person name="Sun Q."/>
            <person name="Zhou Y."/>
        </authorList>
    </citation>
    <scope>NUCLEOTIDE SEQUENCE</scope>
    <source>
        <strain evidence="1">CGMCC 1.15644</strain>
    </source>
</reference>
<organism evidence="2 3">
    <name type="scientific">Pedobacter psychrotolerans</name>
    <dbReference type="NCBI Taxonomy" id="1843235"/>
    <lineage>
        <taxon>Bacteria</taxon>
        <taxon>Pseudomonadati</taxon>
        <taxon>Bacteroidota</taxon>
        <taxon>Sphingobacteriia</taxon>
        <taxon>Sphingobacteriales</taxon>
        <taxon>Sphingobacteriaceae</taxon>
        <taxon>Pedobacter</taxon>
    </lineage>
</organism>
<dbReference type="EMBL" id="BMJO01000007">
    <property type="protein sequence ID" value="GGE67967.1"/>
    <property type="molecule type" value="Genomic_DNA"/>
</dbReference>
<reference evidence="4" key="2">
    <citation type="journal article" date="2019" name="Int. J. Syst. Evol. Microbiol.">
        <title>The Global Catalogue of Microorganisms (GCM) 10K type strain sequencing project: providing services to taxonomists for standard genome sequencing and annotation.</title>
        <authorList>
            <consortium name="The Broad Institute Genomics Platform"/>
            <consortium name="The Broad Institute Genome Sequencing Center for Infectious Disease"/>
            <person name="Wu L."/>
            <person name="Ma J."/>
        </authorList>
    </citation>
    <scope>NUCLEOTIDE SEQUENCE [LARGE SCALE GENOMIC DNA]</scope>
    <source>
        <strain evidence="4">CGMCC 1.15644</strain>
    </source>
</reference>
<protein>
    <submittedName>
        <fullName evidence="2">Uncharacterized protein</fullName>
    </submittedName>
</protein>
<dbReference type="Proteomes" id="UP000622648">
    <property type="component" value="Unassembled WGS sequence"/>
</dbReference>
<reference evidence="2 3" key="3">
    <citation type="submission" date="2019-03" db="EMBL/GenBank/DDBJ databases">
        <title>Genomic Encyclopedia of Type Strains, Phase IV (KMG-IV): sequencing the most valuable type-strain genomes for metagenomic binning, comparative biology and taxonomic classification.</title>
        <authorList>
            <person name="Goeker M."/>
        </authorList>
    </citation>
    <scope>NUCLEOTIDE SEQUENCE [LARGE SCALE GENOMIC DNA]</scope>
    <source>
        <strain evidence="2 3">DSM 103236</strain>
    </source>
</reference>
<accession>A0A4V2RYL7</accession>
<evidence type="ECO:0000313" key="1">
    <source>
        <dbReference type="EMBL" id="GGE67967.1"/>
    </source>
</evidence>
<evidence type="ECO:0000313" key="2">
    <source>
        <dbReference type="EMBL" id="TCO20770.1"/>
    </source>
</evidence>
<evidence type="ECO:0000313" key="3">
    <source>
        <dbReference type="Proteomes" id="UP000295684"/>
    </source>
</evidence>
<reference evidence="1" key="1">
    <citation type="journal article" date="2014" name="Int. J. Syst. Evol. Microbiol.">
        <title>Complete genome of a new Firmicutes species belonging to the dominant human colonic microbiota ('Ruminococcus bicirculans') reveals two chromosomes and a selective capacity to utilize plant glucans.</title>
        <authorList>
            <consortium name="NISC Comparative Sequencing Program"/>
            <person name="Wegmann U."/>
            <person name="Louis P."/>
            <person name="Goesmann A."/>
            <person name="Henrissat B."/>
            <person name="Duncan S.H."/>
            <person name="Flint H.J."/>
        </authorList>
    </citation>
    <scope>NUCLEOTIDE SEQUENCE</scope>
    <source>
        <strain evidence="1">CGMCC 1.15644</strain>
    </source>
</reference>
<dbReference type="Proteomes" id="UP000295684">
    <property type="component" value="Unassembled WGS sequence"/>
</dbReference>